<dbReference type="PROSITE" id="PS51257">
    <property type="entry name" value="PROKAR_LIPOPROTEIN"/>
    <property type="match status" value="1"/>
</dbReference>
<keyword evidence="7 9" id="KW-0472">Membrane</keyword>
<evidence type="ECO:0000256" key="6">
    <source>
        <dbReference type="ARBA" id="ARBA00022989"/>
    </source>
</evidence>
<accession>A0A0M7BB24</accession>
<feature type="transmembrane region" description="Helical" evidence="9">
    <location>
        <begin position="38"/>
        <end position="62"/>
    </location>
</feature>
<comment type="catalytic activity">
    <reaction evidence="8">
        <text>4 Fe(II)-[cytochrome c] + O2 + 8 H(+)(in) = 4 Fe(III)-[cytochrome c] + 2 H2O + 4 H(+)(out)</text>
        <dbReference type="Rhea" id="RHEA:11436"/>
        <dbReference type="Rhea" id="RHEA-COMP:10350"/>
        <dbReference type="Rhea" id="RHEA-COMP:14399"/>
        <dbReference type="ChEBI" id="CHEBI:15377"/>
        <dbReference type="ChEBI" id="CHEBI:15378"/>
        <dbReference type="ChEBI" id="CHEBI:15379"/>
        <dbReference type="ChEBI" id="CHEBI:29033"/>
        <dbReference type="ChEBI" id="CHEBI:29034"/>
        <dbReference type="EC" id="7.1.1.9"/>
    </reaction>
</comment>
<dbReference type="Proteomes" id="UP000049455">
    <property type="component" value="Unassembled WGS sequence"/>
</dbReference>
<reference evidence="11 12" key="1">
    <citation type="submission" date="2015-09" db="EMBL/GenBank/DDBJ databases">
        <authorList>
            <person name="Jackson K.R."/>
            <person name="Lunt B.L."/>
            <person name="Fisher J.N.B."/>
            <person name="Gardner A.V."/>
            <person name="Bailey M.E."/>
            <person name="Deus L.M."/>
            <person name="Earl A.S."/>
            <person name="Gibby P.D."/>
            <person name="Hartmann K.A."/>
            <person name="Liu J.E."/>
            <person name="Manci A.M."/>
            <person name="Nielsen D.A."/>
            <person name="Solomon M.B."/>
            <person name="Breakwell D.P."/>
            <person name="Burnett S.H."/>
            <person name="Grose J.H."/>
        </authorList>
    </citation>
    <scope>NUCLEOTIDE SEQUENCE [LARGE SCALE GENOMIC DNA]</scope>
    <source>
        <strain evidence="11 12">CECT 7799</strain>
    </source>
</reference>
<gene>
    <name evidence="11" type="primary">ctaC_2</name>
    <name evidence="11" type="ORF">JSE7799_01250</name>
</gene>
<proteinExistence type="inferred from homology"/>
<name>A0A0M7BB24_9RHOB</name>
<evidence type="ECO:0000256" key="7">
    <source>
        <dbReference type="ARBA" id="ARBA00023136"/>
    </source>
</evidence>
<evidence type="ECO:0000256" key="2">
    <source>
        <dbReference type="ARBA" id="ARBA00007866"/>
    </source>
</evidence>
<dbReference type="Gene3D" id="2.60.40.420">
    <property type="entry name" value="Cupredoxins - blue copper proteins"/>
    <property type="match status" value="1"/>
</dbReference>
<keyword evidence="3" id="KW-0813">Transport</keyword>
<dbReference type="EC" id="1.9.3.1" evidence="11"/>
<dbReference type="InterPro" id="IPR008972">
    <property type="entry name" value="Cupredoxin"/>
</dbReference>
<dbReference type="InterPro" id="IPR002429">
    <property type="entry name" value="CcO_II-like_C"/>
</dbReference>
<feature type="domain" description="Cytochrome oxidase subunit II copper A binding" evidence="10">
    <location>
        <begin position="111"/>
        <end position="184"/>
    </location>
</feature>
<evidence type="ECO:0000256" key="9">
    <source>
        <dbReference type="SAM" id="Phobius"/>
    </source>
</evidence>
<dbReference type="RefSeq" id="WP_144431589.1">
    <property type="nucleotide sequence ID" value="NZ_CYPR01000072.1"/>
</dbReference>
<dbReference type="Gene3D" id="1.10.287.90">
    <property type="match status" value="1"/>
</dbReference>
<evidence type="ECO:0000256" key="3">
    <source>
        <dbReference type="ARBA" id="ARBA00022448"/>
    </source>
</evidence>
<evidence type="ECO:0000313" key="11">
    <source>
        <dbReference type="EMBL" id="CUH36915.1"/>
    </source>
</evidence>
<dbReference type="InterPro" id="IPR045187">
    <property type="entry name" value="CcO_II"/>
</dbReference>
<dbReference type="OrthoDB" id="9781261at2"/>
<dbReference type="PANTHER" id="PTHR22888:SF9">
    <property type="entry name" value="CYTOCHROME C OXIDASE SUBUNIT 2"/>
    <property type="match status" value="1"/>
</dbReference>
<dbReference type="GO" id="GO:0016020">
    <property type="term" value="C:membrane"/>
    <property type="evidence" value="ECO:0007669"/>
    <property type="project" value="UniProtKB-SubCell"/>
</dbReference>
<dbReference type="EMBL" id="CYPR01000072">
    <property type="protein sequence ID" value="CUH36915.1"/>
    <property type="molecule type" value="Genomic_DNA"/>
</dbReference>
<evidence type="ECO:0000259" key="10">
    <source>
        <dbReference type="PROSITE" id="PS50857"/>
    </source>
</evidence>
<dbReference type="AlphaFoldDB" id="A0A0M7BB24"/>
<keyword evidence="4 9" id="KW-0812">Transmembrane</keyword>
<keyword evidence="12" id="KW-1185">Reference proteome</keyword>
<dbReference type="SUPFAM" id="SSF49503">
    <property type="entry name" value="Cupredoxins"/>
    <property type="match status" value="1"/>
</dbReference>
<organism evidence="11 12">
    <name type="scientific">Jannaschia seosinensis</name>
    <dbReference type="NCBI Taxonomy" id="313367"/>
    <lineage>
        <taxon>Bacteria</taxon>
        <taxon>Pseudomonadati</taxon>
        <taxon>Pseudomonadota</taxon>
        <taxon>Alphaproteobacteria</taxon>
        <taxon>Rhodobacterales</taxon>
        <taxon>Roseobacteraceae</taxon>
        <taxon>Jannaschia</taxon>
    </lineage>
</organism>
<dbReference type="GO" id="GO:0042773">
    <property type="term" value="P:ATP synthesis coupled electron transport"/>
    <property type="evidence" value="ECO:0007669"/>
    <property type="project" value="TreeGrafter"/>
</dbReference>
<keyword evidence="11" id="KW-0560">Oxidoreductase</keyword>
<comment type="subcellular location">
    <subcellularLocation>
        <location evidence="1">Membrane</location>
        <topology evidence="1">Multi-pass membrane protein</topology>
    </subcellularLocation>
</comment>
<dbReference type="PROSITE" id="PS50857">
    <property type="entry name" value="COX2_CUA"/>
    <property type="match status" value="1"/>
</dbReference>
<dbReference type="PANTHER" id="PTHR22888">
    <property type="entry name" value="CYTOCHROME C OXIDASE, SUBUNIT II"/>
    <property type="match status" value="1"/>
</dbReference>
<dbReference type="GO" id="GO:0005507">
    <property type="term" value="F:copper ion binding"/>
    <property type="evidence" value="ECO:0007669"/>
    <property type="project" value="InterPro"/>
</dbReference>
<dbReference type="GO" id="GO:0016491">
    <property type="term" value="F:oxidoreductase activity"/>
    <property type="evidence" value="ECO:0007669"/>
    <property type="project" value="UniProtKB-KW"/>
</dbReference>
<feature type="transmembrane region" description="Helical" evidence="9">
    <location>
        <begin position="74"/>
        <end position="96"/>
    </location>
</feature>
<evidence type="ECO:0000256" key="1">
    <source>
        <dbReference type="ARBA" id="ARBA00004141"/>
    </source>
</evidence>
<evidence type="ECO:0000313" key="12">
    <source>
        <dbReference type="Proteomes" id="UP000049455"/>
    </source>
</evidence>
<sequence>MRTAALFVIALTFTGCKGVQNVLDPASPDARLVAQLGWWMFSAAAFVLIVTLGLLLVALNLYRSGGQRQISFRSSAALVIAGGVVAPVLAIVAVAVSGVAIGDEVEDPGGADGPFVEVAGEIWWWEFRYLDAEGEVIAVTANELHLPVGQRARLQLVSDNVIHSFWALNLQGKTDLIPGNVNTL</sequence>
<evidence type="ECO:0000256" key="8">
    <source>
        <dbReference type="ARBA" id="ARBA00047816"/>
    </source>
</evidence>
<dbReference type="GO" id="GO:0004129">
    <property type="term" value="F:cytochrome-c oxidase activity"/>
    <property type="evidence" value="ECO:0007669"/>
    <property type="project" value="UniProtKB-EC"/>
</dbReference>
<dbReference type="InterPro" id="IPR036257">
    <property type="entry name" value="Cyt_c_oxidase_su2_TM_sf"/>
</dbReference>
<dbReference type="STRING" id="313367.JSE7799_01250"/>
<keyword evidence="5" id="KW-0249">Electron transport</keyword>
<evidence type="ECO:0000256" key="4">
    <source>
        <dbReference type="ARBA" id="ARBA00022692"/>
    </source>
</evidence>
<evidence type="ECO:0000256" key="5">
    <source>
        <dbReference type="ARBA" id="ARBA00022982"/>
    </source>
</evidence>
<comment type="similarity">
    <text evidence="2">Belongs to the cytochrome c oxidase subunit 2 family.</text>
</comment>
<keyword evidence="6 9" id="KW-1133">Transmembrane helix</keyword>
<protein>
    <submittedName>
        <fullName evidence="11">Cytochrome c oxidase subunit 2</fullName>
        <ecNumber evidence="11">1.9.3.1</ecNumber>
    </submittedName>
</protein>